<dbReference type="RefSeq" id="YP_004251134.1">
    <property type="nucleotide sequence ID" value="NC_015157.1"/>
</dbReference>
<evidence type="ECO:0000313" key="2">
    <source>
        <dbReference type="Proteomes" id="UP000007502"/>
    </source>
</evidence>
<reference evidence="1 2" key="1">
    <citation type="journal article" date="2011" name="MBio">
        <title>Evidence of a dominant lineage of Vibrio cholerae-specific lytic bacteriophages shed by cholera patients over a 10-year period in Dhaka, Bangladesh.</title>
        <authorList>
            <person name="Seed K.D."/>
            <person name="Bodi K.L."/>
            <person name="Kropinski A.M."/>
            <person name="Ackermann H.W."/>
            <person name="Calderwood S.B."/>
            <person name="Qadri F."/>
            <person name="Camilli A."/>
        </authorList>
    </citation>
    <scope>NUCLEOTIDE SEQUENCE [LARGE SCALE GENOMIC DNA]</scope>
</reference>
<evidence type="ECO:0000313" key="1">
    <source>
        <dbReference type="EMBL" id="ADX88009.1"/>
    </source>
</evidence>
<organism evidence="1 2">
    <name type="scientific">Vibrio phage ICP1</name>
    <dbReference type="NCBI Taxonomy" id="979525"/>
    <lineage>
        <taxon>Viruses</taxon>
        <taxon>Duplodnaviria</taxon>
        <taxon>Heunggongvirae</taxon>
        <taxon>Uroviricota</taxon>
        <taxon>Caudoviricetes</taxon>
        <taxon>Mohonavirus</taxon>
        <taxon>Mohonavirus ICP1</taxon>
    </lineage>
</organism>
<proteinExistence type="predicted"/>
<accession>F1D1L5</accession>
<dbReference type="KEGG" id="vg:10228672"/>
<sequence>MNTSHQEVYEALGMYYTNIIVEDGVSEEEKDFCMKRLVSK</sequence>
<keyword evidence="2" id="KW-1185">Reference proteome</keyword>
<gene>
    <name evidence="1" type="primary">ORF191</name>
</gene>
<dbReference type="GeneID" id="10228672"/>
<name>F1D1L5_9CAUD</name>
<dbReference type="Proteomes" id="UP000007502">
    <property type="component" value="Segment"/>
</dbReference>
<protein>
    <submittedName>
        <fullName evidence="1">Uncharacterized protein ORF191</fullName>
    </submittedName>
</protein>
<dbReference type="EMBL" id="HQ641347">
    <property type="protein sequence ID" value="ADX88009.1"/>
    <property type="molecule type" value="Genomic_DNA"/>
</dbReference>